<evidence type="ECO:0000313" key="3">
    <source>
        <dbReference type="EMBL" id="KIL63984.1"/>
    </source>
</evidence>
<feature type="region of interest" description="Disordered" evidence="1">
    <location>
        <begin position="268"/>
        <end position="344"/>
    </location>
</feature>
<dbReference type="Proteomes" id="UP000054549">
    <property type="component" value="Unassembled WGS sequence"/>
</dbReference>
<dbReference type="InParanoid" id="A0A0C2TB99"/>
<keyword evidence="2" id="KW-0472">Membrane</keyword>
<dbReference type="OrthoDB" id="2758521at2759"/>
<evidence type="ECO:0000256" key="1">
    <source>
        <dbReference type="SAM" id="MobiDB-lite"/>
    </source>
</evidence>
<gene>
    <name evidence="3" type="ORF">M378DRAFT_163687</name>
</gene>
<proteinExistence type="predicted"/>
<name>A0A0C2TB99_AMAMK</name>
<feature type="compositionally biased region" description="Basic and acidic residues" evidence="1">
    <location>
        <begin position="213"/>
        <end position="222"/>
    </location>
</feature>
<feature type="compositionally biased region" description="Polar residues" evidence="1">
    <location>
        <begin position="309"/>
        <end position="323"/>
    </location>
</feature>
<feature type="transmembrane region" description="Helical" evidence="2">
    <location>
        <begin position="163"/>
        <end position="185"/>
    </location>
</feature>
<dbReference type="STRING" id="946122.A0A0C2TB99"/>
<dbReference type="AlphaFoldDB" id="A0A0C2TB99"/>
<feature type="compositionally biased region" description="Polar residues" evidence="1">
    <location>
        <begin position="225"/>
        <end position="241"/>
    </location>
</feature>
<sequence length="344" mass="37688">MYKWARFVLASRNRVFYRTLLCLFTIPICRAVLVNRTIDSNKGDPATGFVPIYQPQNESPWADQTCSGCFIQPDITKAYDGTWKAATYHPQLLDVNITLRFTGVAIWVFFILANANSHGTDVDAPASQSASLSTTATFSSTTDSSPTSSTSSPTSTPQTSSKIGVIVGCTLGVLVVIALVLVFLVRRSRRPLPVRHEKVEGALNIDAPPHQSPHGEPHRHDPSAPSASEYTRFPPSSSSAIVRNHAPERSTAAILGEARQMEIDKRIQSAQREMDSVKSVRNARSAGEIGSPSAPDQPRRMEKLASLRNELQQLRDQIGNLQAQREPDLAPGLSNEPLPPVYEY</sequence>
<evidence type="ECO:0000256" key="2">
    <source>
        <dbReference type="SAM" id="Phobius"/>
    </source>
</evidence>
<evidence type="ECO:0000313" key="4">
    <source>
        <dbReference type="Proteomes" id="UP000054549"/>
    </source>
</evidence>
<feature type="region of interest" description="Disordered" evidence="1">
    <location>
        <begin position="136"/>
        <end position="160"/>
    </location>
</feature>
<keyword evidence="4" id="KW-1185">Reference proteome</keyword>
<dbReference type="EMBL" id="KN818253">
    <property type="protein sequence ID" value="KIL63984.1"/>
    <property type="molecule type" value="Genomic_DNA"/>
</dbReference>
<keyword evidence="2" id="KW-0812">Transmembrane</keyword>
<reference evidence="3 4" key="1">
    <citation type="submission" date="2014-04" db="EMBL/GenBank/DDBJ databases">
        <title>Evolutionary Origins and Diversification of the Mycorrhizal Mutualists.</title>
        <authorList>
            <consortium name="DOE Joint Genome Institute"/>
            <consortium name="Mycorrhizal Genomics Consortium"/>
            <person name="Kohler A."/>
            <person name="Kuo A."/>
            <person name="Nagy L.G."/>
            <person name="Floudas D."/>
            <person name="Copeland A."/>
            <person name="Barry K.W."/>
            <person name="Cichocki N."/>
            <person name="Veneault-Fourrey C."/>
            <person name="LaButti K."/>
            <person name="Lindquist E.A."/>
            <person name="Lipzen A."/>
            <person name="Lundell T."/>
            <person name="Morin E."/>
            <person name="Murat C."/>
            <person name="Riley R."/>
            <person name="Ohm R."/>
            <person name="Sun H."/>
            <person name="Tunlid A."/>
            <person name="Henrissat B."/>
            <person name="Grigoriev I.V."/>
            <person name="Hibbett D.S."/>
            <person name="Martin F."/>
        </authorList>
    </citation>
    <scope>NUCLEOTIDE SEQUENCE [LARGE SCALE GENOMIC DNA]</scope>
    <source>
        <strain evidence="3 4">Koide BX008</strain>
    </source>
</reference>
<feature type="compositionally biased region" description="Basic and acidic residues" evidence="1">
    <location>
        <begin position="268"/>
        <end position="278"/>
    </location>
</feature>
<keyword evidence="2" id="KW-1133">Transmembrane helix</keyword>
<dbReference type="HOGENOM" id="CLU_033259_3_0_1"/>
<organism evidence="3 4">
    <name type="scientific">Amanita muscaria (strain Koide BX008)</name>
    <dbReference type="NCBI Taxonomy" id="946122"/>
    <lineage>
        <taxon>Eukaryota</taxon>
        <taxon>Fungi</taxon>
        <taxon>Dikarya</taxon>
        <taxon>Basidiomycota</taxon>
        <taxon>Agaricomycotina</taxon>
        <taxon>Agaricomycetes</taxon>
        <taxon>Agaricomycetidae</taxon>
        <taxon>Agaricales</taxon>
        <taxon>Pluteineae</taxon>
        <taxon>Amanitaceae</taxon>
        <taxon>Amanita</taxon>
    </lineage>
</organism>
<accession>A0A0C2TB99</accession>
<feature type="region of interest" description="Disordered" evidence="1">
    <location>
        <begin position="200"/>
        <end position="247"/>
    </location>
</feature>
<protein>
    <submittedName>
        <fullName evidence="3">Uncharacterized protein</fullName>
    </submittedName>
</protein>